<reference evidence="3 4" key="2">
    <citation type="submission" date="2014-05" db="EMBL/GenBank/DDBJ databases">
        <title>Genome sequence of the 3-chlorobenzoate degrading bacterium Pseudomonas knackmussii B13 shows multiple evidence for horizontal gene transfer.</title>
        <authorList>
            <person name="Miyazaki R."/>
            <person name="Bertelli C."/>
            <person name="Falquet L."/>
            <person name="Robinson-Rechavi M."/>
            <person name="Gharib W."/>
            <person name="Roy S."/>
            <person name="Van der Meer J.R."/>
        </authorList>
    </citation>
    <scope>NUCLEOTIDE SEQUENCE [LARGE SCALE GENOMIC DNA]</scope>
    <source>
        <strain evidence="3 4">B13</strain>
    </source>
</reference>
<dbReference type="PROSITE" id="PS51257">
    <property type="entry name" value="PROKAR_LIPOPROTEIN"/>
    <property type="match status" value="1"/>
</dbReference>
<dbReference type="AlphaFoldDB" id="A0A024HIH1"/>
<dbReference type="InterPro" id="IPR032693">
    <property type="entry name" value="YtkA-like_dom"/>
</dbReference>
<keyword evidence="4" id="KW-1185">Reference proteome</keyword>
<accession>A0A024HIH1</accession>
<evidence type="ECO:0000313" key="4">
    <source>
        <dbReference type="Proteomes" id="UP000025241"/>
    </source>
</evidence>
<proteinExistence type="predicted"/>
<dbReference type="KEGG" id="pkc:PKB_3327"/>
<feature type="chain" id="PRO_5001530033" evidence="1">
    <location>
        <begin position="25"/>
        <end position="150"/>
    </location>
</feature>
<dbReference type="eggNOG" id="ENOG5032ZBS">
    <property type="taxonomic scope" value="Bacteria"/>
</dbReference>
<feature type="signal peptide" evidence="1">
    <location>
        <begin position="1"/>
        <end position="24"/>
    </location>
</feature>
<dbReference type="Pfam" id="PF13115">
    <property type="entry name" value="YtkA"/>
    <property type="match status" value="1"/>
</dbReference>
<dbReference type="EMBL" id="HG322950">
    <property type="protein sequence ID" value="CDF84671.1"/>
    <property type="molecule type" value="Genomic_DNA"/>
</dbReference>
<evidence type="ECO:0000313" key="3">
    <source>
        <dbReference type="EMBL" id="CDF84671.1"/>
    </source>
</evidence>
<feature type="domain" description="YtkA-like" evidence="2">
    <location>
        <begin position="46"/>
        <end position="127"/>
    </location>
</feature>
<evidence type="ECO:0000256" key="1">
    <source>
        <dbReference type="SAM" id="SignalP"/>
    </source>
</evidence>
<gene>
    <name evidence="3" type="ORF">PKB_3327</name>
</gene>
<name>A0A024HIH1_PSEKB</name>
<dbReference type="Proteomes" id="UP000025241">
    <property type="component" value="Chromosome I"/>
</dbReference>
<dbReference type="HOGENOM" id="CLU_130308_0_0_6"/>
<sequence length="150" mass="15934">MSIVVERMLRSPLAILPVALALLAACSTPPTDLDLSRDKPSDGGLYRVSVVAPSPAAGINQLHSWKVRLFTAGGQPVSNAQFLVGGGMPQHGHGYPTQPRVTRELEAGTYLLEGMKFSMTGWWELKLGIRAAPGADHVTFNLVVGSDSGQ</sequence>
<reference evidence="3 4" key="1">
    <citation type="submission" date="2013-03" db="EMBL/GenBank/DDBJ databases">
        <authorList>
            <person name="Linke B."/>
        </authorList>
    </citation>
    <scope>NUCLEOTIDE SEQUENCE [LARGE SCALE GENOMIC DNA]</scope>
    <source>
        <strain evidence="3 4">B13</strain>
    </source>
</reference>
<protein>
    <submittedName>
        <fullName evidence="3">Hypothetical secreted protein</fullName>
    </submittedName>
</protein>
<dbReference type="RefSeq" id="WP_197539226.1">
    <property type="nucleotide sequence ID" value="NZ_HG322950.1"/>
</dbReference>
<keyword evidence="1" id="KW-0732">Signal</keyword>
<dbReference type="PATRIC" id="fig|1301098.3.peg.3341"/>
<dbReference type="STRING" id="1301098.PKB_3327"/>
<organism evidence="3 4">
    <name type="scientific">Pseudomonas knackmussii (strain DSM 6978 / CCUG 54928 / LMG 23759 / B13)</name>
    <dbReference type="NCBI Taxonomy" id="1301098"/>
    <lineage>
        <taxon>Bacteria</taxon>
        <taxon>Pseudomonadati</taxon>
        <taxon>Pseudomonadota</taxon>
        <taxon>Gammaproteobacteria</taxon>
        <taxon>Pseudomonadales</taxon>
        <taxon>Pseudomonadaceae</taxon>
        <taxon>Pseudomonas</taxon>
    </lineage>
</organism>
<evidence type="ECO:0000259" key="2">
    <source>
        <dbReference type="Pfam" id="PF13115"/>
    </source>
</evidence>